<dbReference type="RefSeq" id="WP_069570733.1">
    <property type="nucleotide sequence ID" value="NZ_CP017157.1"/>
</dbReference>
<gene>
    <name evidence="2" type="ORF">SL103_22350</name>
</gene>
<dbReference type="AlphaFoldDB" id="A0A1D7VPG0"/>
<dbReference type="OrthoDB" id="4250472at2"/>
<accession>A0A1D7VPG0</accession>
<keyword evidence="3" id="KW-1185">Reference proteome</keyword>
<reference evidence="2 3" key="1">
    <citation type="submission" date="2016-09" db="EMBL/GenBank/DDBJ databases">
        <title>Complete genome sequencing of Streptomyces lydicus 103 and metabolic pathways analysis of antibiotic biosynthesis.</title>
        <authorList>
            <person name="Jia N."/>
            <person name="Ding M.-Z."/>
            <person name="Gao F."/>
            <person name="Yuan Y.-J."/>
        </authorList>
    </citation>
    <scope>NUCLEOTIDE SEQUENCE [LARGE SCALE GENOMIC DNA]</scope>
    <source>
        <strain evidence="2 3">103</strain>
    </source>
</reference>
<dbReference type="EMBL" id="CP017157">
    <property type="protein sequence ID" value="AOP48611.1"/>
    <property type="molecule type" value="Genomic_DNA"/>
</dbReference>
<sequence>MSDPNQDPVPDQEQAQAVERPGLIEVHEGDKVVPAPGSEAAVAARSATEVHYYFPVHVVMAGDVTKETGSAVEIRIWNALYQALS</sequence>
<protein>
    <submittedName>
        <fullName evidence="2">Uncharacterized protein</fullName>
    </submittedName>
</protein>
<dbReference type="Proteomes" id="UP000094094">
    <property type="component" value="Chromosome"/>
</dbReference>
<organism evidence="2 3">
    <name type="scientific">Streptomyces lydicus</name>
    <dbReference type="NCBI Taxonomy" id="47763"/>
    <lineage>
        <taxon>Bacteria</taxon>
        <taxon>Bacillati</taxon>
        <taxon>Actinomycetota</taxon>
        <taxon>Actinomycetes</taxon>
        <taxon>Kitasatosporales</taxon>
        <taxon>Streptomycetaceae</taxon>
        <taxon>Streptomyces</taxon>
    </lineage>
</organism>
<evidence type="ECO:0000313" key="2">
    <source>
        <dbReference type="EMBL" id="AOP48611.1"/>
    </source>
</evidence>
<dbReference type="KEGG" id="slc:SL103_22350"/>
<proteinExistence type="predicted"/>
<name>A0A1D7VPG0_9ACTN</name>
<evidence type="ECO:0000256" key="1">
    <source>
        <dbReference type="SAM" id="MobiDB-lite"/>
    </source>
</evidence>
<feature type="region of interest" description="Disordered" evidence="1">
    <location>
        <begin position="1"/>
        <end position="20"/>
    </location>
</feature>
<evidence type="ECO:0000313" key="3">
    <source>
        <dbReference type="Proteomes" id="UP000094094"/>
    </source>
</evidence>